<dbReference type="EMBL" id="MVHS01000001">
    <property type="protein sequence ID" value="ORA74090.1"/>
    <property type="molecule type" value="Genomic_DNA"/>
</dbReference>
<dbReference type="Gene3D" id="3.30.559.10">
    <property type="entry name" value="Chloramphenicol acetyltransferase-like domain"/>
    <property type="match status" value="1"/>
</dbReference>
<dbReference type="PANTHER" id="PTHR45527">
    <property type="entry name" value="NONRIBOSOMAL PEPTIDE SYNTHETASE"/>
    <property type="match status" value="1"/>
</dbReference>
<accession>A0A1X0DQD1</accession>
<evidence type="ECO:0000256" key="2">
    <source>
        <dbReference type="SAM" id="MobiDB-lite"/>
    </source>
</evidence>
<dbReference type="InterPro" id="IPR001242">
    <property type="entry name" value="Condensation_dom"/>
</dbReference>
<dbReference type="Gene3D" id="3.30.559.30">
    <property type="entry name" value="Nonribosomal peptide synthetase, condensation domain"/>
    <property type="match status" value="1"/>
</dbReference>
<name>A0A1X0DQD1_9MYCO</name>
<dbReference type="InterPro" id="IPR000873">
    <property type="entry name" value="AMP-dep_synth/lig_dom"/>
</dbReference>
<feature type="compositionally biased region" description="Basic and acidic residues" evidence="2">
    <location>
        <begin position="52"/>
        <end position="61"/>
    </location>
</feature>
<dbReference type="AlphaFoldDB" id="A0A1X0DQD1"/>
<evidence type="ECO:0000313" key="5">
    <source>
        <dbReference type="EMBL" id="ORA74090.1"/>
    </source>
</evidence>
<dbReference type="InterPro" id="IPR042099">
    <property type="entry name" value="ANL_N_sf"/>
</dbReference>
<dbReference type="STRING" id="444597.BST26_00450"/>
<comment type="caution">
    <text evidence="5">The sequence shown here is derived from an EMBL/GenBank/DDBJ whole genome shotgun (WGS) entry which is preliminary data.</text>
</comment>
<evidence type="ECO:0000256" key="1">
    <source>
        <dbReference type="ARBA" id="ARBA00022598"/>
    </source>
</evidence>
<evidence type="ECO:0000259" key="3">
    <source>
        <dbReference type="Pfam" id="PF00501"/>
    </source>
</evidence>
<dbReference type="GO" id="GO:0031177">
    <property type="term" value="F:phosphopantetheine binding"/>
    <property type="evidence" value="ECO:0007669"/>
    <property type="project" value="TreeGrafter"/>
</dbReference>
<evidence type="ECO:0000259" key="4">
    <source>
        <dbReference type="Pfam" id="PF00668"/>
    </source>
</evidence>
<proteinExistence type="predicted"/>
<protein>
    <submittedName>
        <fullName evidence="5">Uncharacterized protein</fullName>
    </submittedName>
</protein>
<feature type="domain" description="Condensation" evidence="4">
    <location>
        <begin position="107"/>
        <end position="388"/>
    </location>
</feature>
<dbReference type="OrthoDB" id="2472181at2"/>
<dbReference type="Gene3D" id="3.40.50.12780">
    <property type="entry name" value="N-terminal domain of ligase-like"/>
    <property type="match status" value="1"/>
</dbReference>
<dbReference type="GO" id="GO:0043041">
    <property type="term" value="P:amino acid activation for nonribosomal peptide biosynthetic process"/>
    <property type="evidence" value="ECO:0007669"/>
    <property type="project" value="TreeGrafter"/>
</dbReference>
<dbReference type="GO" id="GO:0000036">
    <property type="term" value="F:acyl carrier activity"/>
    <property type="evidence" value="ECO:0007669"/>
    <property type="project" value="TreeGrafter"/>
</dbReference>
<feature type="domain" description="AMP-dependent synthetase/ligase" evidence="3">
    <location>
        <begin position="531"/>
        <end position="755"/>
    </location>
</feature>
<dbReference type="SUPFAM" id="SSF52777">
    <property type="entry name" value="CoA-dependent acyltransferases"/>
    <property type="match status" value="2"/>
</dbReference>
<dbReference type="SUPFAM" id="SSF56801">
    <property type="entry name" value="Acetyl-CoA synthetase-like"/>
    <property type="match status" value="1"/>
</dbReference>
<dbReference type="PANTHER" id="PTHR45527:SF10">
    <property type="entry name" value="PYOCHELIN SYNTHASE PCHF"/>
    <property type="match status" value="1"/>
</dbReference>
<dbReference type="GO" id="GO:0044550">
    <property type="term" value="P:secondary metabolite biosynthetic process"/>
    <property type="evidence" value="ECO:0007669"/>
    <property type="project" value="TreeGrafter"/>
</dbReference>
<feature type="region of interest" description="Disordered" evidence="2">
    <location>
        <begin position="35"/>
        <end position="61"/>
    </location>
</feature>
<dbReference type="Pfam" id="PF00668">
    <property type="entry name" value="Condensation"/>
    <property type="match status" value="1"/>
</dbReference>
<sequence>MADDDDHGQLYAEFDGPDLDPQRLTRAAAALTARHPQLRVGETAGDPSIPVDDLRERPDTDAERELTAIREAGTAAGLGTSPLRLGLTRLPGGRARLHVHLDLHDADLPSLGILMADLASAYTGAETPELNVTVEQYRRAVPPPDDATVSRDRAWWRERLPGLAPAPGLPTLPRWEQTDPRRITRRSRRLGDAVRDGLYRAAHQHGVSVPAAAASVLTSSLAAWSSRSPMLLALMIFDRRPVHAQVGWLVGDFSSVLPVQVDPGAAVTAVDCARAVTAAVGEAAAHAGYPGRAVLEELAVHREKAAPVAFTGLLGAGDFFTPAVTATFGEPVWLTTRIPGVDLDVQVIEVGGELLVNWSVREDVFRPGAMDAMFAHYVDELVRLADTTADVDPWTVAASSVVPEGQFSIRAALNAATSVPSGKRLHDGLFRAAQVQPSAIAVIAATGQISYLGLARRALAVASALTRRGVGRGDIVSVTGDGIDYIAALLGTLAAGAAFLPVTDPADLPVQPALVLSAAAEPVTGALSVADAVAEGHRAEPVDGDPGDRAAILFTAGSHRAVELTHDALMNTVEFAARHFGLSPADRVLAVSPSATAWTILDVFATLATGGTVVVVDEARRRDPAAWARLVAAYGVTVLNAAPGAVRQLIEAGAGRLGSLRVVVTGSDPIHVDLATAVRREAPQTRFIGLGGSTETALAACFCEPAIIPSYWTGLPYGRPLPNTACRVVTADGADCPDWVVGELLISGRGLAQGYSGDPELTALRFTDDNGGRWFRTGDRARYWPNGTLEVVGRAGNEAVIGDRRVNLDEVTTAVHRIRGVAGAVVLALPGDDGGVLAALVQVDDPEMTEERLARAMSGLLPVHQVPTVIRLTGRLPYTAEGRVDRVAAGAVLTGEADDRPAETDAVEPVGGGADAALPPLAPMATRPDNFSQDS</sequence>
<dbReference type="Proteomes" id="UP000192801">
    <property type="component" value="Unassembled WGS sequence"/>
</dbReference>
<organism evidence="5 6">
    <name type="scientific">Mycolicibacterium insubricum</name>
    <dbReference type="NCBI Taxonomy" id="444597"/>
    <lineage>
        <taxon>Bacteria</taxon>
        <taxon>Bacillati</taxon>
        <taxon>Actinomycetota</taxon>
        <taxon>Actinomycetes</taxon>
        <taxon>Mycobacteriales</taxon>
        <taxon>Mycobacteriaceae</taxon>
        <taxon>Mycolicibacterium</taxon>
    </lineage>
</organism>
<dbReference type="InterPro" id="IPR045851">
    <property type="entry name" value="AMP-bd_C_sf"/>
</dbReference>
<dbReference type="Pfam" id="PF00501">
    <property type="entry name" value="AMP-binding"/>
    <property type="match status" value="2"/>
</dbReference>
<feature type="region of interest" description="Disordered" evidence="2">
    <location>
        <begin position="895"/>
        <end position="935"/>
    </location>
</feature>
<dbReference type="RefSeq" id="WP_083028844.1">
    <property type="nucleotide sequence ID" value="NZ_AP022618.1"/>
</dbReference>
<dbReference type="Gene3D" id="3.30.300.30">
    <property type="match status" value="1"/>
</dbReference>
<reference evidence="5 6" key="1">
    <citation type="submission" date="2016-12" db="EMBL/GenBank/DDBJ databases">
        <title>The new phylogeny of genus Mycobacterium.</title>
        <authorList>
            <person name="Tortoli E."/>
            <person name="Trovato A."/>
            <person name="Cirillo D.M."/>
        </authorList>
    </citation>
    <scope>NUCLEOTIDE SEQUENCE [LARGE SCALE GENOMIC DNA]</scope>
    <source>
        <strain evidence="5 6">DSM 45130</strain>
    </source>
</reference>
<gene>
    <name evidence="5" type="ORF">BST26_00450</name>
</gene>
<dbReference type="GO" id="GO:0016874">
    <property type="term" value="F:ligase activity"/>
    <property type="evidence" value="ECO:0007669"/>
    <property type="project" value="UniProtKB-KW"/>
</dbReference>
<dbReference type="GO" id="GO:0005737">
    <property type="term" value="C:cytoplasm"/>
    <property type="evidence" value="ECO:0007669"/>
    <property type="project" value="TreeGrafter"/>
</dbReference>
<feature type="compositionally biased region" description="Low complexity" evidence="2">
    <location>
        <begin position="915"/>
        <end position="925"/>
    </location>
</feature>
<feature type="domain" description="AMP-dependent synthetase/ligase" evidence="3">
    <location>
        <begin position="430"/>
        <end position="503"/>
    </location>
</feature>
<evidence type="ECO:0000313" key="6">
    <source>
        <dbReference type="Proteomes" id="UP000192801"/>
    </source>
</evidence>
<dbReference type="UniPathway" id="UPA00011"/>
<keyword evidence="6" id="KW-1185">Reference proteome</keyword>
<keyword evidence="1" id="KW-0436">Ligase</keyword>
<dbReference type="InterPro" id="IPR023213">
    <property type="entry name" value="CAT-like_dom_sf"/>
</dbReference>